<feature type="region of interest" description="Disordered" evidence="2">
    <location>
        <begin position="1"/>
        <end position="92"/>
    </location>
</feature>
<gene>
    <name evidence="3" type="ORF">PRUPE_5G025700</name>
</gene>
<evidence type="ECO:0000256" key="1">
    <source>
        <dbReference type="SAM" id="Coils"/>
    </source>
</evidence>
<dbReference type="PANTHER" id="PTHR35761:SF1">
    <property type="entry name" value="PROTEIN SENSITIVE TO UV 2"/>
    <property type="match status" value="1"/>
</dbReference>
<dbReference type="GO" id="GO:0010044">
    <property type="term" value="P:response to aluminum ion"/>
    <property type="evidence" value="ECO:0007669"/>
    <property type="project" value="EnsemblPlants"/>
</dbReference>
<dbReference type="InterPro" id="IPR016024">
    <property type="entry name" value="ARM-type_fold"/>
</dbReference>
<dbReference type="OrthoDB" id="645074at2759"/>
<dbReference type="EMBL" id="CM007655">
    <property type="protein sequence ID" value="ONI05825.1"/>
    <property type="molecule type" value="Genomic_DNA"/>
</dbReference>
<dbReference type="PANTHER" id="PTHR35761">
    <property type="entry name" value="ATR INTERACTING PROTEIN"/>
    <property type="match status" value="1"/>
</dbReference>
<dbReference type="GO" id="GO:0046983">
    <property type="term" value="F:protein dimerization activity"/>
    <property type="evidence" value="ECO:0007669"/>
    <property type="project" value="EnsemblPlants"/>
</dbReference>
<dbReference type="GO" id="GO:1902751">
    <property type="term" value="P:positive regulation of cell cycle G2/M phase transition"/>
    <property type="evidence" value="ECO:0007669"/>
    <property type="project" value="EnsemblPlants"/>
</dbReference>
<feature type="region of interest" description="Disordered" evidence="2">
    <location>
        <begin position="178"/>
        <end position="198"/>
    </location>
</feature>
<organism evidence="3 4">
    <name type="scientific">Prunus persica</name>
    <name type="common">Peach</name>
    <name type="synonym">Amygdalus persica</name>
    <dbReference type="NCBI Taxonomy" id="3760"/>
    <lineage>
        <taxon>Eukaryota</taxon>
        <taxon>Viridiplantae</taxon>
        <taxon>Streptophyta</taxon>
        <taxon>Embryophyta</taxon>
        <taxon>Tracheophyta</taxon>
        <taxon>Spermatophyta</taxon>
        <taxon>Magnoliopsida</taxon>
        <taxon>eudicotyledons</taxon>
        <taxon>Gunneridae</taxon>
        <taxon>Pentapetalae</taxon>
        <taxon>rosids</taxon>
        <taxon>fabids</taxon>
        <taxon>Rosales</taxon>
        <taxon>Rosaceae</taxon>
        <taxon>Amygdaloideae</taxon>
        <taxon>Amygdaleae</taxon>
        <taxon>Prunus</taxon>
    </lineage>
</organism>
<reference evidence="3 4" key="1">
    <citation type="journal article" date="2013" name="Nat. Genet.">
        <title>The high-quality draft genome of peach (Prunus persica) identifies unique patterns of genetic diversity, domestication and genome evolution.</title>
        <authorList>
            <consortium name="International Peach Genome Initiative"/>
            <person name="Verde I."/>
            <person name="Abbott A.G."/>
            <person name="Scalabrin S."/>
            <person name="Jung S."/>
            <person name="Shu S."/>
            <person name="Marroni F."/>
            <person name="Zhebentyayeva T."/>
            <person name="Dettori M.T."/>
            <person name="Grimwood J."/>
            <person name="Cattonaro F."/>
            <person name="Zuccolo A."/>
            <person name="Rossini L."/>
            <person name="Jenkins J."/>
            <person name="Vendramin E."/>
            <person name="Meisel L.A."/>
            <person name="Decroocq V."/>
            <person name="Sosinski B."/>
            <person name="Prochnik S."/>
            <person name="Mitros T."/>
            <person name="Policriti A."/>
            <person name="Cipriani G."/>
            <person name="Dondini L."/>
            <person name="Ficklin S."/>
            <person name="Goodstein D.M."/>
            <person name="Xuan P."/>
            <person name="Del Fabbro C."/>
            <person name="Aramini V."/>
            <person name="Copetti D."/>
            <person name="Gonzalez S."/>
            <person name="Horner D.S."/>
            <person name="Falchi R."/>
            <person name="Lucas S."/>
            <person name="Mica E."/>
            <person name="Maldonado J."/>
            <person name="Lazzari B."/>
            <person name="Bielenberg D."/>
            <person name="Pirona R."/>
            <person name="Miculan M."/>
            <person name="Barakat A."/>
            <person name="Testolin R."/>
            <person name="Stella A."/>
            <person name="Tartarini S."/>
            <person name="Tonutti P."/>
            <person name="Arus P."/>
            <person name="Orellana A."/>
            <person name="Wells C."/>
            <person name="Main D."/>
            <person name="Vizzotto G."/>
            <person name="Silva H."/>
            <person name="Salamini F."/>
            <person name="Schmutz J."/>
            <person name="Morgante M."/>
            <person name="Rokhsar D.S."/>
        </authorList>
    </citation>
    <scope>NUCLEOTIDE SEQUENCE [LARGE SCALE GENOMIC DNA]</scope>
    <source>
        <strain evidence="4">cv. Nemared</strain>
    </source>
</reference>
<dbReference type="GO" id="GO:0005737">
    <property type="term" value="C:cytoplasm"/>
    <property type="evidence" value="ECO:0007669"/>
    <property type="project" value="EnsemblPlants"/>
</dbReference>
<dbReference type="Proteomes" id="UP000006882">
    <property type="component" value="Chromosome G5"/>
</dbReference>
<sequence>MSEERLEEDWDTDFLEQLIQVEEQALSSQHPKPPKPPPQPPHLLPSSSHSNPIRAITYSPPRELTQRSSSNGISHSAPPPPPPSSSSSCPELEKELEIARLKRELGHVSEKLLHLEKESSELRKENDKKDKQLRLVTSMNEKKDAAARNSESTNLSLGSRKSGDVLVNHEVSRQFQSAMCSSDQPGSRINTDVRTSKATGVQTDEIGAVPQALSHDDLRTYDDLSKKLLAIWGSPNEQELGRNLICNLLMDCQTDFHFLFGCIGMKMPSKLTMDKLGDDSSSIAASKYYSQMSHTHTPEAEMVSHLYSVLTKAKSGMVKLEDLFQPLVNLCGLENVIIVQASLHILHVYLKHLISLERKFEGRVNVMIEGLHCRNKIVNPHGSEGANKGALFCVNMDQMSYACSLGMKFSYPETQSKNGIWNNGIATLFSHIDWVSLFEVILQTAMKNSKPGVRLEAVSIMNMIIMRSNPFIEREKFGQTLVFEILSHLLTKAAGFEVRIQAVQLLYMLLNCPKILVKFCSYYKDGKGAGAMDGDVGDASAYQKYSMILQGLADCITCCGNGLQELKLRRNSILLLAFLSSSEKSGFEILVAYKLYQDANFLMLILQVLISEVDIEVAVNADHAQVFKERLLSASCKEYMSCVSVETLLMREALILLNRLVSNPTYSATVLRLLTKSRDMASLTIDVANRLSRKDQICDKFDGTARQMRESEIVDLARVFKKRVFTYLGDNLS</sequence>
<evidence type="ECO:0000313" key="3">
    <source>
        <dbReference type="EMBL" id="ONI05825.1"/>
    </source>
</evidence>
<evidence type="ECO:0000313" key="4">
    <source>
        <dbReference type="Proteomes" id="UP000006882"/>
    </source>
</evidence>
<feature type="coiled-coil region" evidence="1">
    <location>
        <begin position="98"/>
        <end position="132"/>
    </location>
</feature>
<dbReference type="GO" id="GO:0072710">
    <property type="term" value="P:response to hydroxyurea"/>
    <property type="evidence" value="ECO:0007669"/>
    <property type="project" value="EnsemblPlants"/>
</dbReference>
<dbReference type="GO" id="GO:0005634">
    <property type="term" value="C:nucleus"/>
    <property type="evidence" value="ECO:0007669"/>
    <property type="project" value="EnsemblPlants"/>
</dbReference>
<keyword evidence="1" id="KW-0175">Coiled coil</keyword>
<feature type="compositionally biased region" description="Polar residues" evidence="2">
    <location>
        <begin position="149"/>
        <end position="159"/>
    </location>
</feature>
<dbReference type="GO" id="GO:0010224">
    <property type="term" value="P:response to UV-B"/>
    <property type="evidence" value="ECO:0007669"/>
    <property type="project" value="EnsemblPlants"/>
</dbReference>
<proteinExistence type="predicted"/>
<feature type="region of interest" description="Disordered" evidence="2">
    <location>
        <begin position="139"/>
        <end position="160"/>
    </location>
</feature>
<dbReference type="AlphaFoldDB" id="A0A251P627"/>
<keyword evidence="4" id="KW-1185">Reference proteome</keyword>
<dbReference type="Gramene" id="ONI05825">
    <property type="protein sequence ID" value="ONI05825"/>
    <property type="gene ID" value="PRUPE_5G025700"/>
</dbReference>
<dbReference type="GO" id="GO:0006974">
    <property type="term" value="P:DNA damage response"/>
    <property type="evidence" value="ECO:0007669"/>
    <property type="project" value="EnsemblPlants"/>
</dbReference>
<evidence type="ECO:0008006" key="5">
    <source>
        <dbReference type="Google" id="ProtNLM"/>
    </source>
</evidence>
<dbReference type="SUPFAM" id="SSF48371">
    <property type="entry name" value="ARM repeat"/>
    <property type="match status" value="1"/>
</dbReference>
<dbReference type="STRING" id="3760.A0A251P627"/>
<dbReference type="InterPro" id="IPR044952">
    <property type="entry name" value="SUV2"/>
</dbReference>
<name>A0A251P627_PRUPE</name>
<feature type="compositionally biased region" description="Pro residues" evidence="2">
    <location>
        <begin position="34"/>
        <end position="43"/>
    </location>
</feature>
<protein>
    <recommendedName>
        <fullName evidence="5">Protein SENSITIVE TO UV 2</fullName>
    </recommendedName>
</protein>
<feature type="compositionally biased region" description="Acidic residues" evidence="2">
    <location>
        <begin position="1"/>
        <end position="14"/>
    </location>
</feature>
<dbReference type="GO" id="GO:0072718">
    <property type="term" value="P:response to cisplatin"/>
    <property type="evidence" value="ECO:0007669"/>
    <property type="project" value="EnsemblPlants"/>
</dbReference>
<evidence type="ECO:0000256" key="2">
    <source>
        <dbReference type="SAM" id="MobiDB-lite"/>
    </source>
</evidence>
<dbReference type="GO" id="GO:0010332">
    <property type="term" value="P:response to gamma radiation"/>
    <property type="evidence" value="ECO:0007669"/>
    <property type="project" value="EnsemblPlants"/>
</dbReference>
<accession>A0A251P627</accession>